<reference evidence="17 18" key="1">
    <citation type="submission" date="2016-05" db="EMBL/GenBank/DDBJ databases">
        <title>Draft genome sequence of Pediococcus parvulus 2.6, a probiotic beta-glucan producer strain.</title>
        <authorList>
            <person name="Mohedano M.L."/>
            <person name="Perez-Ramos A."/>
            <person name="Duenas M.T."/>
            <person name="Lamontanara A."/>
            <person name="Orru L."/>
            <person name="Spano G."/>
            <person name="Capozzi V."/>
            <person name="Lopez P."/>
        </authorList>
    </citation>
    <scope>NUCLEOTIDE SEQUENCE [LARGE SCALE GENOMIC DNA]</scope>
    <source>
        <strain evidence="17 18">2.6</strain>
    </source>
</reference>
<dbReference type="InterPro" id="IPR011055">
    <property type="entry name" value="Dup_hybrid_motif"/>
</dbReference>
<dbReference type="Proteomes" id="UP000077280">
    <property type="component" value="Unassembled WGS sequence"/>
</dbReference>
<comment type="caution">
    <text evidence="16">The sequence shown here is derived from an EMBL/GenBank/DDBJ whole genome shotgun (WGS) entry which is preliminary data.</text>
</comment>
<dbReference type="GO" id="GO:0090563">
    <property type="term" value="F:protein-phosphocysteine-sugar phosphotransferase activity"/>
    <property type="evidence" value="ECO:0007669"/>
    <property type="project" value="TreeGrafter"/>
</dbReference>
<evidence type="ECO:0000313" key="16">
    <source>
        <dbReference type="EMBL" id="MDV7694719.1"/>
    </source>
</evidence>
<evidence type="ECO:0000259" key="15">
    <source>
        <dbReference type="PROSITE" id="PS51103"/>
    </source>
</evidence>
<dbReference type="SUPFAM" id="SSF51261">
    <property type="entry name" value="Duplicated hybrid motif"/>
    <property type="match status" value="1"/>
</dbReference>
<dbReference type="NCBIfam" id="TIGR00830">
    <property type="entry name" value="PTBA"/>
    <property type="match status" value="1"/>
</dbReference>
<dbReference type="InterPro" id="IPR010974">
    <property type="entry name" value="PTS_IIBC_nag"/>
</dbReference>
<evidence type="ECO:0000313" key="18">
    <source>
        <dbReference type="Proteomes" id="UP000077280"/>
    </source>
</evidence>
<dbReference type="InterPro" id="IPR018113">
    <property type="entry name" value="PTrfase_EIIB_Cys"/>
</dbReference>
<evidence type="ECO:0000259" key="13">
    <source>
        <dbReference type="PROSITE" id="PS51093"/>
    </source>
</evidence>
<feature type="domain" description="PTS EIIC type-1" evidence="15">
    <location>
        <begin position="1"/>
        <end position="382"/>
    </location>
</feature>
<dbReference type="InterPro" id="IPR050429">
    <property type="entry name" value="PTS_Glucose_EIICBA"/>
</dbReference>
<evidence type="ECO:0000256" key="5">
    <source>
        <dbReference type="ARBA" id="ARBA00022679"/>
    </source>
</evidence>
<accession>A0AAP5TEN8</accession>
<dbReference type="Pfam" id="PF00367">
    <property type="entry name" value="PTS_EIIB"/>
    <property type="match status" value="1"/>
</dbReference>
<dbReference type="Pfam" id="PF00358">
    <property type="entry name" value="PTS_EIIA_1"/>
    <property type="match status" value="1"/>
</dbReference>
<keyword evidence="7 12" id="KW-0812">Transmembrane</keyword>
<dbReference type="Gene3D" id="2.70.70.10">
    <property type="entry name" value="Glucose Permease (Domain IIA)"/>
    <property type="match status" value="1"/>
</dbReference>
<feature type="transmembrane region" description="Helical" evidence="12">
    <location>
        <begin position="39"/>
        <end position="61"/>
    </location>
</feature>
<dbReference type="EMBL" id="LXND01000021">
    <property type="protein sequence ID" value="OAD64826.1"/>
    <property type="molecule type" value="Genomic_DNA"/>
</dbReference>
<keyword evidence="4" id="KW-0762">Sugar transport</keyword>
<dbReference type="NCBIfam" id="TIGR00826">
    <property type="entry name" value="EIIB_glc"/>
    <property type="match status" value="1"/>
</dbReference>
<keyword evidence="6" id="KW-0598">Phosphotransferase system</keyword>
<evidence type="ECO:0000256" key="7">
    <source>
        <dbReference type="ARBA" id="ARBA00022692"/>
    </source>
</evidence>
<dbReference type="PROSITE" id="PS51093">
    <property type="entry name" value="PTS_EIIA_TYPE_1"/>
    <property type="match status" value="1"/>
</dbReference>
<keyword evidence="2" id="KW-0813">Transport</keyword>
<dbReference type="InterPro" id="IPR001127">
    <property type="entry name" value="PTS_EIIA_1_perm"/>
</dbReference>
<dbReference type="PROSITE" id="PS51098">
    <property type="entry name" value="PTS_EIIB_TYPE_1"/>
    <property type="match status" value="1"/>
</dbReference>
<dbReference type="PROSITE" id="PS51103">
    <property type="entry name" value="PTS_EIIC_TYPE_1"/>
    <property type="match status" value="1"/>
</dbReference>
<dbReference type="EMBL" id="WERX01000023">
    <property type="protein sequence ID" value="MDV7694719.1"/>
    <property type="molecule type" value="Genomic_DNA"/>
</dbReference>
<evidence type="ECO:0000256" key="1">
    <source>
        <dbReference type="ARBA" id="ARBA00004651"/>
    </source>
</evidence>
<keyword evidence="10 12" id="KW-0472">Membrane</keyword>
<dbReference type="FunFam" id="2.70.70.10:FF:000001">
    <property type="entry name" value="PTS system glucose-specific IIA component"/>
    <property type="match status" value="1"/>
</dbReference>
<keyword evidence="9 12" id="KW-1133">Transmembrane helix</keyword>
<dbReference type="PROSITE" id="PS01035">
    <property type="entry name" value="PTS_EIIB_TYPE_1_CYS"/>
    <property type="match status" value="1"/>
</dbReference>
<evidence type="ECO:0000259" key="14">
    <source>
        <dbReference type="PROSITE" id="PS51098"/>
    </source>
</evidence>
<feature type="transmembrane region" description="Helical" evidence="12">
    <location>
        <begin position="176"/>
        <end position="198"/>
    </location>
</feature>
<keyword evidence="18" id="KW-1185">Reference proteome</keyword>
<dbReference type="Pfam" id="PF02378">
    <property type="entry name" value="PTS_EIIC"/>
    <property type="match status" value="1"/>
</dbReference>
<feature type="transmembrane region" description="Helical" evidence="12">
    <location>
        <begin position="320"/>
        <end position="339"/>
    </location>
</feature>
<feature type="domain" description="PTS EIIB type-1" evidence="14">
    <location>
        <begin position="406"/>
        <end position="488"/>
    </location>
</feature>
<protein>
    <submittedName>
        <fullName evidence="16">PTS N-acetylglucosamine transporter subunit IIABC</fullName>
    </submittedName>
</protein>
<feature type="transmembrane region" description="Helical" evidence="12">
    <location>
        <begin position="241"/>
        <end position="260"/>
    </location>
</feature>
<dbReference type="Gene3D" id="3.30.1360.60">
    <property type="entry name" value="Glucose permease domain IIB"/>
    <property type="match status" value="1"/>
</dbReference>
<dbReference type="Proteomes" id="UP001275867">
    <property type="component" value="Unassembled WGS sequence"/>
</dbReference>
<evidence type="ECO:0000313" key="19">
    <source>
        <dbReference type="Proteomes" id="UP001275867"/>
    </source>
</evidence>
<feature type="active site" description="Phosphocysteine intermediate; for EIIB activity" evidence="11">
    <location>
        <position position="428"/>
    </location>
</feature>
<dbReference type="SUPFAM" id="SSF55604">
    <property type="entry name" value="Glucose permease domain IIB"/>
    <property type="match status" value="1"/>
</dbReference>
<dbReference type="GO" id="GO:0008982">
    <property type="term" value="F:protein-N(PI)-phosphohistidine-sugar phosphotransferase activity"/>
    <property type="evidence" value="ECO:0007669"/>
    <property type="project" value="InterPro"/>
</dbReference>
<sequence length="667" mass="71717">MKTYFQRLGRSLQLPVAVLPAAALLVGVGFWWASVDSGFIARFLQAGGNAILNQLPLLFAVGTALGMAKDKDGSAALAGLVAFEVPTNVLKSSSVATLLGTKVSAADPSFAAISNVFIGIMSGLIAAALYNRFHNTKLPMALSFFSGKRLVPIMAALVMLIVSAVLLVIWPPLYNALVIFGKFVVGLGPLGAGIYGFFNRLLIPTGLHQALNSVFLFNVAGINDIGKFLAHEGPKGVTGMYQAGFFPVMMFGLPAGAYAIYRNARPERKQEVGSLMLAGAFASFFTGVTEPLEFSFMFVAWPLYVIHAFFMGLSMAFAAFMHWTAGFSFSAGLIDYVLSLKNPIANHPLMLIPQGLVMAAIYYFGFNFAIQKFNLMTPGREPLTDTDDGDTPQTTIQTDDKDDKFSIQAKKIYVALGGADNLTAVDNCTTRLRLQLKDTDKIDEAAIKRSGAVGLNKLDKVNLHIIIGTEVQFVADALSKLFNAKTPLAELEEEATTKTQSPAETTSDSAIKSGVLNEFYSVADGTYMNIEDVNDSTFSQKMLGDGFAIEPTSGTITSPVDGTVTTVFPTKHAIGFTTDSGLEILLHMGIDTVELKGKPFDVKVSDGQHINHGDLVANVDLQAIKDAGKQTPMMVIITNMDAIFLLKFKVLNNQVSPKTKILEATTK</sequence>
<dbReference type="InterPro" id="IPR036878">
    <property type="entry name" value="Glu_permease_IIB"/>
</dbReference>
<dbReference type="GO" id="GO:0016301">
    <property type="term" value="F:kinase activity"/>
    <property type="evidence" value="ECO:0007669"/>
    <property type="project" value="UniProtKB-KW"/>
</dbReference>
<dbReference type="InterPro" id="IPR001996">
    <property type="entry name" value="PTS_IIB_1"/>
</dbReference>
<dbReference type="InterPro" id="IPR003352">
    <property type="entry name" value="PTS_EIIC"/>
</dbReference>
<dbReference type="GO" id="GO:0015764">
    <property type="term" value="P:N-acetylglucosamine transport"/>
    <property type="evidence" value="ECO:0007669"/>
    <property type="project" value="TreeGrafter"/>
</dbReference>
<evidence type="ECO:0000256" key="3">
    <source>
        <dbReference type="ARBA" id="ARBA00022475"/>
    </source>
</evidence>
<evidence type="ECO:0000256" key="12">
    <source>
        <dbReference type="SAM" id="Phobius"/>
    </source>
</evidence>
<dbReference type="AlphaFoldDB" id="A0AAP5TEN8"/>
<dbReference type="NCBIfam" id="TIGR01998">
    <property type="entry name" value="PTS-II-BC-nag"/>
    <property type="match status" value="1"/>
</dbReference>
<keyword evidence="5" id="KW-0808">Transferase</keyword>
<evidence type="ECO:0000256" key="2">
    <source>
        <dbReference type="ARBA" id="ARBA00022448"/>
    </source>
</evidence>
<dbReference type="PANTHER" id="PTHR30009:SF4">
    <property type="entry name" value="PTS SYSTEM N-ACETYLGLUCOSAMINE-SPECIFIC EIICBA COMPONENT"/>
    <property type="match status" value="1"/>
</dbReference>
<reference evidence="16" key="2">
    <citation type="submission" date="2019-10" db="EMBL/GenBank/DDBJ databases">
        <title>Malate fermentation in French cider.</title>
        <authorList>
            <person name="Cousin F.J."/>
            <person name="Medina Fernandez S."/>
            <person name="Misery B."/>
            <person name="Laplace J.-M."/>
            <person name="Cretenet M."/>
        </authorList>
    </citation>
    <scope>NUCLEOTIDE SEQUENCE</scope>
    <source>
        <strain evidence="16">UCMA15901</strain>
    </source>
</reference>
<evidence type="ECO:0000256" key="8">
    <source>
        <dbReference type="ARBA" id="ARBA00022777"/>
    </source>
</evidence>
<dbReference type="GO" id="GO:0009401">
    <property type="term" value="P:phosphoenolpyruvate-dependent sugar phosphotransferase system"/>
    <property type="evidence" value="ECO:0007669"/>
    <property type="project" value="UniProtKB-KW"/>
</dbReference>
<name>A0AAP5TEN8_9LACO</name>
<dbReference type="InterPro" id="IPR013013">
    <property type="entry name" value="PTS_EIIC_1"/>
</dbReference>
<dbReference type="GO" id="GO:0019866">
    <property type="term" value="C:organelle inner membrane"/>
    <property type="evidence" value="ECO:0007669"/>
    <property type="project" value="InterPro"/>
</dbReference>
<feature type="transmembrane region" description="Helical" evidence="12">
    <location>
        <begin position="272"/>
        <end position="288"/>
    </location>
</feature>
<dbReference type="CDD" id="cd00212">
    <property type="entry name" value="PTS_IIB_glc"/>
    <property type="match status" value="1"/>
</dbReference>
<comment type="subcellular location">
    <subcellularLocation>
        <location evidence="1">Cell membrane</location>
        <topology evidence="1">Multi-pass membrane protein</topology>
    </subcellularLocation>
</comment>
<feature type="transmembrane region" description="Helical" evidence="12">
    <location>
        <begin position="150"/>
        <end position="170"/>
    </location>
</feature>
<feature type="transmembrane region" description="Helical" evidence="12">
    <location>
        <begin position="351"/>
        <end position="370"/>
    </location>
</feature>
<evidence type="ECO:0000256" key="10">
    <source>
        <dbReference type="ARBA" id="ARBA00023136"/>
    </source>
</evidence>
<evidence type="ECO:0000313" key="17">
    <source>
        <dbReference type="EMBL" id="OAD64826.1"/>
    </source>
</evidence>
<organism evidence="16 19">
    <name type="scientific">Pediococcus parvulus</name>
    <dbReference type="NCBI Taxonomy" id="54062"/>
    <lineage>
        <taxon>Bacteria</taxon>
        <taxon>Bacillati</taxon>
        <taxon>Bacillota</taxon>
        <taxon>Bacilli</taxon>
        <taxon>Lactobacillales</taxon>
        <taxon>Lactobacillaceae</taxon>
        <taxon>Pediococcus</taxon>
    </lineage>
</organism>
<evidence type="ECO:0000256" key="9">
    <source>
        <dbReference type="ARBA" id="ARBA00022989"/>
    </source>
</evidence>
<keyword evidence="8" id="KW-0418">Kinase</keyword>
<evidence type="ECO:0000256" key="6">
    <source>
        <dbReference type="ARBA" id="ARBA00022683"/>
    </source>
</evidence>
<dbReference type="GO" id="GO:0005886">
    <property type="term" value="C:plasma membrane"/>
    <property type="evidence" value="ECO:0007669"/>
    <property type="project" value="UniProtKB-SubCell"/>
</dbReference>
<dbReference type="RefSeq" id="WP_068805019.1">
    <property type="nucleotide sequence ID" value="NZ_CP158977.1"/>
</dbReference>
<gene>
    <name evidence="17" type="ORF">A7K95_02805</name>
    <name evidence="16" type="ORF">GA842_07525</name>
</gene>
<feature type="domain" description="PTS EIIA type-1" evidence="13">
    <location>
        <begin position="535"/>
        <end position="639"/>
    </location>
</feature>
<dbReference type="PROSITE" id="PS00371">
    <property type="entry name" value="PTS_EIIA_TYPE_1_HIS"/>
    <property type="match status" value="1"/>
</dbReference>
<feature type="transmembrane region" description="Helical" evidence="12">
    <location>
        <begin position="110"/>
        <end position="130"/>
    </location>
</feature>
<feature type="transmembrane region" description="Helical" evidence="12">
    <location>
        <begin position="12"/>
        <end position="33"/>
    </location>
</feature>
<evidence type="ECO:0000256" key="4">
    <source>
        <dbReference type="ARBA" id="ARBA00022597"/>
    </source>
</evidence>
<keyword evidence="3" id="KW-1003">Cell membrane</keyword>
<dbReference type="PANTHER" id="PTHR30009">
    <property type="entry name" value="CYTOCHROME C-TYPE SYNTHESIS PROTEIN AND PTS TRANSMEMBRANE COMPONENT"/>
    <property type="match status" value="1"/>
</dbReference>
<dbReference type="GO" id="GO:0015572">
    <property type="term" value="F:N-acetylglucosamine transmembrane transporter activity"/>
    <property type="evidence" value="ECO:0007669"/>
    <property type="project" value="InterPro"/>
</dbReference>
<proteinExistence type="predicted"/>
<evidence type="ECO:0000256" key="11">
    <source>
        <dbReference type="PROSITE-ProRule" id="PRU00421"/>
    </source>
</evidence>